<keyword evidence="1" id="KW-0812">Transmembrane</keyword>
<gene>
    <name evidence="2" type="ORF">PY07407</name>
</gene>
<sequence length="35" mass="4216">MHNTICFFIDKTFYLVKLIICIICFNLNHILITEQ</sequence>
<evidence type="ECO:0000313" key="3">
    <source>
        <dbReference type="Proteomes" id="UP000008553"/>
    </source>
</evidence>
<evidence type="ECO:0000313" key="2">
    <source>
        <dbReference type="EMBL" id="EAA19846.1"/>
    </source>
</evidence>
<protein>
    <submittedName>
        <fullName evidence="2">Uncharacterized protein</fullName>
    </submittedName>
</protein>
<dbReference type="EMBL" id="AABL01002707">
    <property type="protein sequence ID" value="EAA19846.1"/>
    <property type="molecule type" value="Genomic_DNA"/>
</dbReference>
<keyword evidence="1" id="KW-1133">Transmembrane helix</keyword>
<dbReference type="PaxDb" id="73239-Q7R816"/>
<name>Q7R816_PLAYO</name>
<dbReference type="AlphaFoldDB" id="Q7R816"/>
<reference evidence="2 3" key="1">
    <citation type="journal article" date="2002" name="Nature">
        <title>Genome sequence and comparative analysis of the model rodent malaria parasite Plasmodium yoelii yoelii.</title>
        <authorList>
            <person name="Carlton J.M."/>
            <person name="Angiuoli S.V."/>
            <person name="Suh B.B."/>
            <person name="Kooij T.W."/>
            <person name="Pertea M."/>
            <person name="Silva J.C."/>
            <person name="Ermolaeva M.D."/>
            <person name="Allen J.E."/>
            <person name="Selengut J.D."/>
            <person name="Koo H.L."/>
            <person name="Peterson J.D."/>
            <person name="Pop M."/>
            <person name="Kosack D.S."/>
            <person name="Shumway M.F."/>
            <person name="Bidwell S.L."/>
            <person name="Shallom S.J."/>
            <person name="van Aken S.E."/>
            <person name="Riedmuller S.B."/>
            <person name="Feldblyum T.V."/>
            <person name="Cho J.K."/>
            <person name="Quackenbush J."/>
            <person name="Sedegah M."/>
            <person name="Shoaibi A."/>
            <person name="Cummings L.M."/>
            <person name="Florens L."/>
            <person name="Yates J.R."/>
            <person name="Raine J.D."/>
            <person name="Sinden R.E."/>
            <person name="Harris M.A."/>
            <person name="Cunningham D.A."/>
            <person name="Preiser P.R."/>
            <person name="Bergman L.W."/>
            <person name="Vaidya A.B."/>
            <person name="van Lin L.H."/>
            <person name="Janse C.J."/>
            <person name="Waters A.P."/>
            <person name="Smith H.O."/>
            <person name="White O.R."/>
            <person name="Salzberg S.L."/>
            <person name="Venter J.C."/>
            <person name="Fraser C.M."/>
            <person name="Hoffman S.L."/>
            <person name="Gardner M.J."/>
            <person name="Carucci D.J."/>
        </authorList>
    </citation>
    <scope>NUCLEOTIDE SEQUENCE [LARGE SCALE GENOMIC DNA]</scope>
    <source>
        <strain evidence="2 3">17XNL</strain>
    </source>
</reference>
<feature type="transmembrane region" description="Helical" evidence="1">
    <location>
        <begin position="12"/>
        <end position="32"/>
    </location>
</feature>
<dbReference type="InParanoid" id="Q7R816"/>
<comment type="caution">
    <text evidence="2">The sequence shown here is derived from an EMBL/GenBank/DDBJ whole genome shotgun (WGS) entry which is preliminary data.</text>
</comment>
<keyword evidence="3" id="KW-1185">Reference proteome</keyword>
<dbReference type="Proteomes" id="UP000008553">
    <property type="component" value="Unassembled WGS sequence"/>
</dbReference>
<organism evidence="2 3">
    <name type="scientific">Plasmodium yoelii yoelii</name>
    <dbReference type="NCBI Taxonomy" id="73239"/>
    <lineage>
        <taxon>Eukaryota</taxon>
        <taxon>Sar</taxon>
        <taxon>Alveolata</taxon>
        <taxon>Apicomplexa</taxon>
        <taxon>Aconoidasida</taxon>
        <taxon>Haemosporida</taxon>
        <taxon>Plasmodiidae</taxon>
        <taxon>Plasmodium</taxon>
        <taxon>Plasmodium (Vinckeia)</taxon>
    </lineage>
</organism>
<proteinExistence type="predicted"/>
<evidence type="ECO:0000256" key="1">
    <source>
        <dbReference type="SAM" id="Phobius"/>
    </source>
</evidence>
<accession>Q7R816</accession>
<keyword evidence="1" id="KW-0472">Membrane</keyword>